<evidence type="ECO:0000256" key="7">
    <source>
        <dbReference type="ARBA" id="ARBA00024849"/>
    </source>
</evidence>
<evidence type="ECO:0000256" key="9">
    <source>
        <dbReference type="SAM" id="Phobius"/>
    </source>
</evidence>
<comment type="catalytic activity">
    <reaction evidence="1">
        <text>[protein]-peptidylproline (omega=180) = [protein]-peptidylproline (omega=0)</text>
        <dbReference type="Rhea" id="RHEA:16237"/>
        <dbReference type="Rhea" id="RHEA-COMP:10747"/>
        <dbReference type="Rhea" id="RHEA-COMP:10748"/>
        <dbReference type="ChEBI" id="CHEBI:83833"/>
        <dbReference type="ChEBI" id="CHEBI:83834"/>
        <dbReference type="EC" id="5.2.1.8"/>
    </reaction>
</comment>
<evidence type="ECO:0000259" key="10">
    <source>
        <dbReference type="Pfam" id="PF05697"/>
    </source>
</evidence>
<organism evidence="11">
    <name type="scientific">Oryza sativa subsp. japonica</name>
    <name type="common">Rice</name>
    <dbReference type="NCBI Taxonomy" id="39947"/>
    <lineage>
        <taxon>Eukaryota</taxon>
        <taxon>Viridiplantae</taxon>
        <taxon>Streptophyta</taxon>
        <taxon>Embryophyta</taxon>
        <taxon>Tracheophyta</taxon>
        <taxon>Spermatophyta</taxon>
        <taxon>Magnoliopsida</taxon>
        <taxon>Liliopsida</taxon>
        <taxon>Poales</taxon>
        <taxon>Poaceae</taxon>
        <taxon>BOP clade</taxon>
        <taxon>Oryzoideae</taxon>
        <taxon>Oryzeae</taxon>
        <taxon>Oryzinae</taxon>
        <taxon>Oryza</taxon>
        <taxon>Oryza sativa</taxon>
    </lineage>
</organism>
<protein>
    <recommendedName>
        <fullName evidence="3">peptidylprolyl isomerase</fullName>
        <ecNumber evidence="3">5.2.1.8</ecNumber>
    </recommendedName>
</protein>
<dbReference type="PANTHER" id="PTHR30560:SF4">
    <property type="entry name" value="OS01G0894700 PROTEIN"/>
    <property type="match status" value="1"/>
</dbReference>
<feature type="transmembrane region" description="Helical" evidence="9">
    <location>
        <begin position="46"/>
        <end position="68"/>
    </location>
</feature>
<evidence type="ECO:0000256" key="3">
    <source>
        <dbReference type="ARBA" id="ARBA00013194"/>
    </source>
</evidence>
<feature type="compositionally biased region" description="Pro residues" evidence="8">
    <location>
        <begin position="15"/>
        <end position="24"/>
    </location>
</feature>
<dbReference type="PANTHER" id="PTHR30560">
    <property type="entry name" value="TRIGGER FACTOR CHAPERONE AND PEPTIDYL-PROLYL CIS/TRANS ISOMERASE"/>
    <property type="match status" value="1"/>
</dbReference>
<keyword evidence="9" id="KW-1133">Transmembrane helix</keyword>
<comment type="function">
    <text evidence="7">Involved in protein export. Acts as a chaperone by maintaining the newly synthesized protein in an open conformation. Functions as a peptidyl-prolyl cis-trans isomerase.</text>
</comment>
<evidence type="ECO:0000256" key="6">
    <source>
        <dbReference type="ARBA" id="ARBA00023235"/>
    </source>
</evidence>
<dbReference type="FunFam" id="3.30.70.1050:FF:000004">
    <property type="entry name" value="Trigger factor"/>
    <property type="match status" value="1"/>
</dbReference>
<dbReference type="EC" id="5.2.1.8" evidence="3"/>
<dbReference type="SUPFAM" id="SSF102735">
    <property type="entry name" value="Trigger factor ribosome-binding domain"/>
    <property type="match status" value="1"/>
</dbReference>
<dbReference type="EMBL" id="AP003316">
    <property type="protein sequence ID" value="BAC06256.1"/>
    <property type="molecule type" value="Genomic_DNA"/>
</dbReference>
<evidence type="ECO:0000256" key="4">
    <source>
        <dbReference type="ARBA" id="ARBA00023110"/>
    </source>
</evidence>
<feature type="region of interest" description="Disordered" evidence="8">
    <location>
        <begin position="154"/>
        <end position="175"/>
    </location>
</feature>
<dbReference type="InterPro" id="IPR008881">
    <property type="entry name" value="Trigger_fac_ribosome-bd_bac"/>
</dbReference>
<accession>Q7F441</accession>
<gene>
    <name evidence="11" type="primary">P0696G06.13</name>
</gene>
<proteinExistence type="inferred from homology"/>
<keyword evidence="4" id="KW-0697">Rotamase</keyword>
<sequence length="356" mass="39343">MLVMGHPLGGWTPLPNEPPSPPPTRRGGPERASPSLSPCTTCCRTFAWTFLVGMGLVLITSFYLTVILDAHPPLITVLLFVPVTVLVIVAVCAVHWKPQPIGLRVQTPIEAEYTGRPSQLDYEPKGPFKRPKQEDSNNFGFEFYGSCFPELRRGQSKPHPWRQRRPFRSFGSGQNATATSRQSIRFMSISRTAMLASVRFLPTGCLFPAREVVLSCQCRQLDQVRVDLPGKATQKVFDEALTSLARDAPPVPGFRKSKGGRTSNIPSSILLQMLGKSRVTKFVLQEILSITVGDFVKKENLKVNPEIKTTQSEEELESSFTPGSSFSFSVVLQLEKPESDETSENSESDEASEPSS</sequence>
<feature type="transmembrane region" description="Helical" evidence="9">
    <location>
        <begin position="74"/>
        <end position="96"/>
    </location>
</feature>
<dbReference type="GO" id="GO:0003755">
    <property type="term" value="F:peptidyl-prolyl cis-trans isomerase activity"/>
    <property type="evidence" value="ECO:0007669"/>
    <property type="project" value="UniProtKB-KW"/>
</dbReference>
<evidence type="ECO:0000313" key="11">
    <source>
        <dbReference type="EMBL" id="BAC06256.1"/>
    </source>
</evidence>
<feature type="region of interest" description="Disordered" evidence="8">
    <location>
        <begin position="335"/>
        <end position="356"/>
    </location>
</feature>
<evidence type="ECO:0000256" key="5">
    <source>
        <dbReference type="ARBA" id="ARBA00023186"/>
    </source>
</evidence>
<evidence type="ECO:0000256" key="2">
    <source>
        <dbReference type="ARBA" id="ARBA00005464"/>
    </source>
</evidence>
<keyword evidence="9" id="KW-0812">Transmembrane</keyword>
<dbReference type="GO" id="GO:0015031">
    <property type="term" value="P:protein transport"/>
    <property type="evidence" value="ECO:0007669"/>
    <property type="project" value="InterPro"/>
</dbReference>
<feature type="region of interest" description="Disordered" evidence="8">
    <location>
        <begin position="1"/>
        <end position="35"/>
    </location>
</feature>
<feature type="compositionally biased region" description="Acidic residues" evidence="8">
    <location>
        <begin position="338"/>
        <end position="356"/>
    </location>
</feature>
<evidence type="ECO:0000256" key="8">
    <source>
        <dbReference type="SAM" id="MobiDB-lite"/>
    </source>
</evidence>
<keyword evidence="5" id="KW-0143">Chaperone</keyword>
<dbReference type="InterPro" id="IPR036611">
    <property type="entry name" value="Trigger_fac_ribosome-bd_sf"/>
</dbReference>
<keyword evidence="9" id="KW-0472">Membrane</keyword>
<feature type="domain" description="Trigger factor ribosome-binding bacterial" evidence="10">
    <location>
        <begin position="224"/>
        <end position="334"/>
    </location>
</feature>
<comment type="similarity">
    <text evidence="2">Belongs to the FKBP-type PPIase family. Tig subfamily.</text>
</comment>
<evidence type="ECO:0000256" key="1">
    <source>
        <dbReference type="ARBA" id="ARBA00000971"/>
    </source>
</evidence>
<reference evidence="11" key="1">
    <citation type="submission" date="2001-02" db="EMBL/GenBank/DDBJ databases">
        <title>Oryza sativa nipponbare(GA3) genomic DNA, chromosome 1, PAC clone:P0696G06.</title>
        <authorList>
            <person name="Sasaki T."/>
            <person name="Matsumoto T."/>
            <person name="Yamamoto K."/>
        </authorList>
    </citation>
    <scope>NUCLEOTIDE SEQUENCE</scope>
</reference>
<dbReference type="InterPro" id="IPR005215">
    <property type="entry name" value="Trig_fac"/>
</dbReference>
<dbReference type="Gene3D" id="3.30.70.1050">
    <property type="entry name" value="Trigger factor ribosome-binding domain"/>
    <property type="match status" value="1"/>
</dbReference>
<keyword evidence="6" id="KW-0413">Isomerase</keyword>
<feature type="compositionally biased region" description="Basic residues" evidence="8">
    <location>
        <begin position="154"/>
        <end position="167"/>
    </location>
</feature>
<dbReference type="AlphaFoldDB" id="Q7F441"/>
<name>Q7F441_ORYSJ</name>
<dbReference type="Pfam" id="PF05697">
    <property type="entry name" value="Trigger_N"/>
    <property type="match status" value="1"/>
</dbReference>
<dbReference type="GO" id="GO:0006457">
    <property type="term" value="P:protein folding"/>
    <property type="evidence" value="ECO:0007669"/>
    <property type="project" value="InterPro"/>
</dbReference>